<feature type="compositionally biased region" description="Basic and acidic residues" evidence="1">
    <location>
        <begin position="29"/>
        <end position="53"/>
    </location>
</feature>
<evidence type="ECO:0000313" key="2">
    <source>
        <dbReference type="EMBL" id="CAG5024326.1"/>
    </source>
</evidence>
<dbReference type="OrthoDB" id="7491055at2759"/>
<name>A0A8S3XHW7_PARAO</name>
<proteinExistence type="predicted"/>
<protein>
    <submittedName>
        <fullName evidence="2">(apollo) hypothetical protein</fullName>
    </submittedName>
</protein>
<organism evidence="2 3">
    <name type="scientific">Parnassius apollo</name>
    <name type="common">Apollo butterfly</name>
    <name type="synonym">Papilio apollo</name>
    <dbReference type="NCBI Taxonomy" id="110799"/>
    <lineage>
        <taxon>Eukaryota</taxon>
        <taxon>Metazoa</taxon>
        <taxon>Ecdysozoa</taxon>
        <taxon>Arthropoda</taxon>
        <taxon>Hexapoda</taxon>
        <taxon>Insecta</taxon>
        <taxon>Pterygota</taxon>
        <taxon>Neoptera</taxon>
        <taxon>Endopterygota</taxon>
        <taxon>Lepidoptera</taxon>
        <taxon>Glossata</taxon>
        <taxon>Ditrysia</taxon>
        <taxon>Papilionoidea</taxon>
        <taxon>Papilionidae</taxon>
        <taxon>Parnassiinae</taxon>
        <taxon>Parnassini</taxon>
        <taxon>Parnassius</taxon>
        <taxon>Parnassius</taxon>
    </lineage>
</organism>
<sequence>MESQIVSWLEEISNFEDASTQIVDEYVSDSDRSSHHSEHNTETEQSAKRDASNKKVSSPIVCLPKYHLFDAKGHPFQI</sequence>
<accession>A0A8S3XHW7</accession>
<dbReference type="AlphaFoldDB" id="A0A8S3XHW7"/>
<gene>
    <name evidence="2" type="ORF">PAPOLLO_LOCUS18121</name>
</gene>
<dbReference type="Proteomes" id="UP000691718">
    <property type="component" value="Unassembled WGS sequence"/>
</dbReference>
<evidence type="ECO:0000256" key="1">
    <source>
        <dbReference type="SAM" id="MobiDB-lite"/>
    </source>
</evidence>
<feature type="region of interest" description="Disordered" evidence="1">
    <location>
        <begin position="25"/>
        <end position="57"/>
    </location>
</feature>
<evidence type="ECO:0000313" key="3">
    <source>
        <dbReference type="Proteomes" id="UP000691718"/>
    </source>
</evidence>
<comment type="caution">
    <text evidence="2">The sequence shown here is derived from an EMBL/GenBank/DDBJ whole genome shotgun (WGS) entry which is preliminary data.</text>
</comment>
<dbReference type="EMBL" id="CAJQZP010001162">
    <property type="protein sequence ID" value="CAG5024326.1"/>
    <property type="molecule type" value="Genomic_DNA"/>
</dbReference>
<reference evidence="2" key="1">
    <citation type="submission" date="2021-04" db="EMBL/GenBank/DDBJ databases">
        <authorList>
            <person name="Tunstrom K."/>
        </authorList>
    </citation>
    <scope>NUCLEOTIDE SEQUENCE</scope>
</reference>
<keyword evidence="3" id="KW-1185">Reference proteome</keyword>